<dbReference type="EMBL" id="CAJVAF010000248">
    <property type="protein sequence ID" value="CAG7592281.1"/>
    <property type="molecule type" value="Genomic_DNA"/>
</dbReference>
<gene>
    <name evidence="1" type="ORF">MHYMCMPASI_00547</name>
</gene>
<accession>A0A8S4BUT7</accession>
<evidence type="ECO:0000313" key="1">
    <source>
        <dbReference type="EMBL" id="CAG7592281.1"/>
    </source>
</evidence>
<comment type="caution">
    <text evidence="1">The sequence shown here is derived from an EMBL/GenBank/DDBJ whole genome shotgun (WGS) entry which is preliminary data.</text>
</comment>
<reference evidence="1" key="1">
    <citation type="submission" date="2021-06" db="EMBL/GenBank/DDBJ databases">
        <authorList>
            <person name="Nardi T."/>
            <person name="Nardi T."/>
        </authorList>
    </citation>
    <scope>NUCLEOTIDE SEQUENCE</scope>
</reference>
<evidence type="ECO:0000313" key="2">
    <source>
        <dbReference type="Proteomes" id="UP000837675"/>
    </source>
</evidence>
<name>A0A8S4BUT7_9ACAR</name>
<sequence>MGNIFSLAAKYDAGSSTHGAAIGDFNQDGKLDLTSANYGSNTISALLRQKTIARCKCAITLIM</sequence>
<organism evidence="1 2">
    <name type="scientific">Hyalomma marginatum</name>
    <dbReference type="NCBI Taxonomy" id="34627"/>
    <lineage>
        <taxon>Eukaryota</taxon>
        <taxon>Metazoa</taxon>
        <taxon>Ecdysozoa</taxon>
        <taxon>Arthropoda</taxon>
        <taxon>Chelicerata</taxon>
        <taxon>Arachnida</taxon>
        <taxon>Acari</taxon>
        <taxon>Parasitiformes</taxon>
        <taxon>Ixodida</taxon>
        <taxon>Ixodoidea</taxon>
        <taxon>Ixodidae</taxon>
        <taxon>Hyalomminae</taxon>
        <taxon>Hyalomma</taxon>
    </lineage>
</organism>
<dbReference type="AlphaFoldDB" id="A0A8S4BUT7"/>
<dbReference type="Proteomes" id="UP000837675">
    <property type="component" value="Unassembled WGS sequence"/>
</dbReference>
<keyword evidence="2" id="KW-1185">Reference proteome</keyword>
<protein>
    <submittedName>
        <fullName evidence="1">VCBS repeat containing protein</fullName>
    </submittedName>
</protein>
<dbReference type="SUPFAM" id="SSF69318">
    <property type="entry name" value="Integrin alpha N-terminal domain"/>
    <property type="match status" value="1"/>
</dbReference>
<dbReference type="InterPro" id="IPR028994">
    <property type="entry name" value="Integrin_alpha_N"/>
</dbReference>
<proteinExistence type="predicted"/>